<dbReference type="Gene3D" id="1.10.10.10">
    <property type="entry name" value="Winged helix-like DNA-binding domain superfamily/Winged helix DNA-binding domain"/>
    <property type="match status" value="1"/>
</dbReference>
<keyword evidence="9" id="KW-1185">Reference proteome</keyword>
<evidence type="ECO:0000256" key="2">
    <source>
        <dbReference type="ARBA" id="ARBA00023015"/>
    </source>
</evidence>
<evidence type="ECO:0000256" key="5">
    <source>
        <dbReference type="SAM" id="Phobius"/>
    </source>
</evidence>
<proteinExistence type="inferred from homology"/>
<keyword evidence="5" id="KW-1133">Transmembrane helix</keyword>
<comment type="caution">
    <text evidence="8">The sequence shown here is derived from an EMBL/GenBank/DDBJ whole genome shotgun (WGS) entry which is preliminary data.</text>
</comment>
<dbReference type="GO" id="GO:0006352">
    <property type="term" value="P:DNA-templated transcription initiation"/>
    <property type="evidence" value="ECO:0007669"/>
    <property type="project" value="InterPro"/>
</dbReference>
<dbReference type="InterPro" id="IPR013324">
    <property type="entry name" value="RNA_pol_sigma_r3/r4-like"/>
</dbReference>
<evidence type="ECO:0000313" key="8">
    <source>
        <dbReference type="EMBL" id="PSK93255.1"/>
    </source>
</evidence>
<dbReference type="Proteomes" id="UP000240572">
    <property type="component" value="Unassembled WGS sequence"/>
</dbReference>
<dbReference type="InterPro" id="IPR036388">
    <property type="entry name" value="WH-like_DNA-bd_sf"/>
</dbReference>
<dbReference type="InterPro" id="IPR014284">
    <property type="entry name" value="RNA_pol_sigma-70_dom"/>
</dbReference>
<accession>A0A2P8D7P6</accession>
<gene>
    <name evidence="8" type="ORF">B0I18_102225</name>
</gene>
<evidence type="ECO:0000256" key="3">
    <source>
        <dbReference type="ARBA" id="ARBA00023082"/>
    </source>
</evidence>
<feature type="domain" description="RNA polymerase sigma factor 70 region 4 type 2" evidence="7">
    <location>
        <begin position="126"/>
        <end position="173"/>
    </location>
</feature>
<reference evidence="8 9" key="1">
    <citation type="submission" date="2018-03" db="EMBL/GenBank/DDBJ databases">
        <title>Genomic Encyclopedia of Type Strains, Phase III (KMG-III): the genomes of soil and plant-associated and newly described type strains.</title>
        <authorList>
            <person name="Whitman W."/>
        </authorList>
    </citation>
    <scope>NUCLEOTIDE SEQUENCE [LARGE SCALE GENOMIC DNA]</scope>
    <source>
        <strain evidence="8 9">CGMCC 1.12700</strain>
    </source>
</reference>
<keyword evidence="4" id="KW-0804">Transcription</keyword>
<sequence>MNALSDIELWLLVKQEDAAAFEILYNRYWEQSYKTCYWHLLDQESAKDIVQELFVDLWVKREQINITETLEGYIKVALRNRVFNHIRSLNTKKKHNHNAAVQAPVAGFEVQERYSEKELRQLYLGEIGKLPDKMKDVFTLNKEEGYSIAEVAQKLSLSEQTVKNQLSNALKRIRSGLEHYRIIMILLGIYLYIFFNAT</sequence>
<dbReference type="Pfam" id="PF08281">
    <property type="entry name" value="Sigma70_r4_2"/>
    <property type="match status" value="1"/>
</dbReference>
<dbReference type="Gene3D" id="1.10.1740.10">
    <property type="match status" value="1"/>
</dbReference>
<dbReference type="PANTHER" id="PTHR43133:SF46">
    <property type="entry name" value="RNA POLYMERASE SIGMA-70 FACTOR ECF SUBFAMILY"/>
    <property type="match status" value="1"/>
</dbReference>
<name>A0A2P8D7P6_9BACT</name>
<dbReference type="EMBL" id="PYGD01000002">
    <property type="protein sequence ID" value="PSK93255.1"/>
    <property type="molecule type" value="Genomic_DNA"/>
</dbReference>
<dbReference type="InterPro" id="IPR039425">
    <property type="entry name" value="RNA_pol_sigma-70-like"/>
</dbReference>
<dbReference type="AlphaFoldDB" id="A0A2P8D7P6"/>
<dbReference type="InterPro" id="IPR013249">
    <property type="entry name" value="RNA_pol_sigma70_r4_t2"/>
</dbReference>
<dbReference type="GO" id="GO:0016987">
    <property type="term" value="F:sigma factor activity"/>
    <property type="evidence" value="ECO:0007669"/>
    <property type="project" value="UniProtKB-KW"/>
</dbReference>
<keyword evidence="2" id="KW-0805">Transcription regulation</keyword>
<dbReference type="RefSeq" id="WP_106522273.1">
    <property type="nucleotide sequence ID" value="NZ_PYGD01000002.1"/>
</dbReference>
<evidence type="ECO:0000313" key="9">
    <source>
        <dbReference type="Proteomes" id="UP000240572"/>
    </source>
</evidence>
<feature type="domain" description="RNA polymerase sigma-70 region 2" evidence="6">
    <location>
        <begin position="24"/>
        <end position="89"/>
    </location>
</feature>
<evidence type="ECO:0000259" key="7">
    <source>
        <dbReference type="Pfam" id="PF08281"/>
    </source>
</evidence>
<comment type="similarity">
    <text evidence="1">Belongs to the sigma-70 factor family. ECF subfamily.</text>
</comment>
<dbReference type="GO" id="GO:0003677">
    <property type="term" value="F:DNA binding"/>
    <property type="evidence" value="ECO:0007669"/>
    <property type="project" value="InterPro"/>
</dbReference>
<evidence type="ECO:0000259" key="6">
    <source>
        <dbReference type="Pfam" id="PF04542"/>
    </source>
</evidence>
<dbReference type="SUPFAM" id="SSF88659">
    <property type="entry name" value="Sigma3 and sigma4 domains of RNA polymerase sigma factors"/>
    <property type="match status" value="1"/>
</dbReference>
<organism evidence="8 9">
    <name type="scientific">Taibaiella chishuiensis</name>
    <dbReference type="NCBI Taxonomy" id="1434707"/>
    <lineage>
        <taxon>Bacteria</taxon>
        <taxon>Pseudomonadati</taxon>
        <taxon>Bacteroidota</taxon>
        <taxon>Chitinophagia</taxon>
        <taxon>Chitinophagales</taxon>
        <taxon>Chitinophagaceae</taxon>
        <taxon>Taibaiella</taxon>
    </lineage>
</organism>
<dbReference type="InterPro" id="IPR007627">
    <property type="entry name" value="RNA_pol_sigma70_r2"/>
</dbReference>
<dbReference type="Pfam" id="PF04542">
    <property type="entry name" value="Sigma70_r2"/>
    <property type="match status" value="1"/>
</dbReference>
<dbReference type="InterPro" id="IPR013325">
    <property type="entry name" value="RNA_pol_sigma_r2"/>
</dbReference>
<dbReference type="OrthoDB" id="665849at2"/>
<feature type="transmembrane region" description="Helical" evidence="5">
    <location>
        <begin position="180"/>
        <end position="197"/>
    </location>
</feature>
<dbReference type="SUPFAM" id="SSF88946">
    <property type="entry name" value="Sigma2 domain of RNA polymerase sigma factors"/>
    <property type="match status" value="1"/>
</dbReference>
<evidence type="ECO:0000256" key="4">
    <source>
        <dbReference type="ARBA" id="ARBA00023163"/>
    </source>
</evidence>
<dbReference type="NCBIfam" id="TIGR02937">
    <property type="entry name" value="sigma70-ECF"/>
    <property type="match status" value="1"/>
</dbReference>
<keyword evidence="5" id="KW-0812">Transmembrane</keyword>
<protein>
    <submittedName>
        <fullName evidence="8">RNA polymerase sigma-70 factor (ECF subfamily)</fullName>
    </submittedName>
</protein>
<dbReference type="PANTHER" id="PTHR43133">
    <property type="entry name" value="RNA POLYMERASE ECF-TYPE SIGMA FACTO"/>
    <property type="match status" value="1"/>
</dbReference>
<evidence type="ECO:0000256" key="1">
    <source>
        <dbReference type="ARBA" id="ARBA00010641"/>
    </source>
</evidence>
<keyword evidence="3" id="KW-0731">Sigma factor</keyword>
<keyword evidence="5" id="KW-0472">Membrane</keyword>